<dbReference type="InParanoid" id="T0R5S4"/>
<dbReference type="Proteomes" id="UP000030762">
    <property type="component" value="Unassembled WGS sequence"/>
</dbReference>
<dbReference type="OMA" id="DPFNLWQ"/>
<evidence type="ECO:0000313" key="2">
    <source>
        <dbReference type="EMBL" id="EQC42291.1"/>
    </source>
</evidence>
<evidence type="ECO:0000313" key="3">
    <source>
        <dbReference type="Proteomes" id="UP000030762"/>
    </source>
</evidence>
<feature type="compositionally biased region" description="Polar residues" evidence="1">
    <location>
        <begin position="329"/>
        <end position="338"/>
    </location>
</feature>
<proteinExistence type="predicted"/>
<accession>T0R5S4</accession>
<feature type="compositionally biased region" description="Low complexity" evidence="1">
    <location>
        <begin position="351"/>
        <end position="360"/>
    </location>
</feature>
<evidence type="ECO:0000256" key="1">
    <source>
        <dbReference type="SAM" id="MobiDB-lite"/>
    </source>
</evidence>
<organism evidence="2 3">
    <name type="scientific">Saprolegnia diclina (strain VS20)</name>
    <dbReference type="NCBI Taxonomy" id="1156394"/>
    <lineage>
        <taxon>Eukaryota</taxon>
        <taxon>Sar</taxon>
        <taxon>Stramenopiles</taxon>
        <taxon>Oomycota</taxon>
        <taxon>Saprolegniomycetes</taxon>
        <taxon>Saprolegniales</taxon>
        <taxon>Saprolegniaceae</taxon>
        <taxon>Saprolegnia</taxon>
    </lineage>
</organism>
<dbReference type="AlphaFoldDB" id="T0R5S4"/>
<feature type="region of interest" description="Disordered" evidence="1">
    <location>
        <begin position="221"/>
        <end position="384"/>
    </location>
</feature>
<gene>
    <name evidence="2" type="ORF">SDRG_00030</name>
</gene>
<dbReference type="OrthoDB" id="10456295at2759"/>
<dbReference type="EMBL" id="JH767132">
    <property type="protein sequence ID" value="EQC42291.1"/>
    <property type="molecule type" value="Genomic_DNA"/>
</dbReference>
<dbReference type="RefSeq" id="XP_008603714.1">
    <property type="nucleotide sequence ID" value="XM_008605492.1"/>
</dbReference>
<sequence>MTTAYADAPELLDMELFHTWSTSFLDSAPALAPYYRVRGHDDAAVGLPDYQLTKIKADAAAEVPVGVKGRRLRDLIAAKSQQARRGFASMRLFTCLPKAVQRDLSRDGVDMDPFNLWQKLLGLVTKSPVELCTAFHALVASTATASVPAPDDFNSAVGAVLDGLLAYDAAAPWTPETYRAAIAAKLKTLLFAHPARMRSRQGVEDALNAWDFDQLVQLASAPQDEPPPDVVAPRPVARASDSGSSRMHVLFRKPAPPADPTEIPLLAQPSGLRPLGHRPMCGILDDDNDTSDSESPPPSPDGRAAALRRPPPLRAPVKSSLPAPARQPRLTTYGQQTLGDIARRAEQQNMSTKAAASTSSLKRPAKRRASSPSPTPAKRSAPRV</sequence>
<keyword evidence="3" id="KW-1185">Reference proteome</keyword>
<dbReference type="VEuPathDB" id="FungiDB:SDRG_00030"/>
<dbReference type="GeneID" id="19940757"/>
<reference evidence="2 3" key="1">
    <citation type="submission" date="2012-04" db="EMBL/GenBank/DDBJ databases">
        <title>The Genome Sequence of Saprolegnia declina VS20.</title>
        <authorList>
            <consortium name="The Broad Institute Genome Sequencing Platform"/>
            <person name="Russ C."/>
            <person name="Nusbaum C."/>
            <person name="Tyler B."/>
            <person name="van West P."/>
            <person name="Dieguez-Uribeondo J."/>
            <person name="de Bruijn I."/>
            <person name="Tripathy S."/>
            <person name="Jiang R."/>
            <person name="Young S.K."/>
            <person name="Zeng Q."/>
            <person name="Gargeya S."/>
            <person name="Fitzgerald M."/>
            <person name="Haas B."/>
            <person name="Abouelleil A."/>
            <person name="Alvarado L."/>
            <person name="Arachchi H.M."/>
            <person name="Berlin A."/>
            <person name="Chapman S.B."/>
            <person name="Goldberg J."/>
            <person name="Griggs A."/>
            <person name="Gujja S."/>
            <person name="Hansen M."/>
            <person name="Howarth C."/>
            <person name="Imamovic A."/>
            <person name="Larimer J."/>
            <person name="McCowen C."/>
            <person name="Montmayeur A."/>
            <person name="Murphy C."/>
            <person name="Neiman D."/>
            <person name="Pearson M."/>
            <person name="Priest M."/>
            <person name="Roberts A."/>
            <person name="Saif S."/>
            <person name="Shea T."/>
            <person name="Sisk P."/>
            <person name="Sykes S."/>
            <person name="Wortman J."/>
            <person name="Nusbaum C."/>
            <person name="Birren B."/>
        </authorList>
    </citation>
    <scope>NUCLEOTIDE SEQUENCE [LARGE SCALE GENOMIC DNA]</scope>
    <source>
        <strain evidence="2 3">VS20</strain>
    </source>
</reference>
<name>T0R5S4_SAPDV</name>
<protein>
    <submittedName>
        <fullName evidence="2">Uncharacterized protein</fullName>
    </submittedName>
</protein>